<dbReference type="EMBL" id="RRYP01008267">
    <property type="protein sequence ID" value="TNV79892.1"/>
    <property type="molecule type" value="Genomic_DNA"/>
</dbReference>
<name>A0A8J8T2J3_HALGN</name>
<feature type="region of interest" description="Disordered" evidence="1">
    <location>
        <begin position="308"/>
        <end position="355"/>
    </location>
</feature>
<protein>
    <submittedName>
        <fullName evidence="2">Uncharacterized protein</fullName>
    </submittedName>
</protein>
<reference evidence="2" key="1">
    <citation type="submission" date="2019-06" db="EMBL/GenBank/DDBJ databases">
        <authorList>
            <person name="Zheng W."/>
        </authorList>
    </citation>
    <scope>NUCLEOTIDE SEQUENCE</scope>
    <source>
        <strain evidence="2">QDHG01</strain>
    </source>
</reference>
<feature type="compositionally biased region" description="Polar residues" evidence="1">
    <location>
        <begin position="308"/>
        <end position="324"/>
    </location>
</feature>
<organism evidence="2 3">
    <name type="scientific">Halteria grandinella</name>
    <dbReference type="NCBI Taxonomy" id="5974"/>
    <lineage>
        <taxon>Eukaryota</taxon>
        <taxon>Sar</taxon>
        <taxon>Alveolata</taxon>
        <taxon>Ciliophora</taxon>
        <taxon>Intramacronucleata</taxon>
        <taxon>Spirotrichea</taxon>
        <taxon>Stichotrichia</taxon>
        <taxon>Sporadotrichida</taxon>
        <taxon>Halteriidae</taxon>
        <taxon>Halteria</taxon>
    </lineage>
</organism>
<evidence type="ECO:0000256" key="1">
    <source>
        <dbReference type="SAM" id="MobiDB-lite"/>
    </source>
</evidence>
<accession>A0A8J8T2J3</accession>
<feature type="compositionally biased region" description="Polar residues" evidence="1">
    <location>
        <begin position="332"/>
        <end position="345"/>
    </location>
</feature>
<proteinExistence type="predicted"/>
<evidence type="ECO:0000313" key="3">
    <source>
        <dbReference type="Proteomes" id="UP000785679"/>
    </source>
</evidence>
<comment type="caution">
    <text evidence="2">The sequence shown here is derived from an EMBL/GenBank/DDBJ whole genome shotgun (WGS) entry which is preliminary data.</text>
</comment>
<gene>
    <name evidence="2" type="ORF">FGO68_gene2442</name>
</gene>
<sequence length="469" mass="53031">MTDFDNKALVANDITQVICKLEKEKKYKHRLRNMRPSIKTAYSQALQTPRSGVGAQSYRQPLQLPIQSAMAALDKDTHNSYSGLKSTARTFHSNQKTIIDSSLQDMKQIFQATTASNLTKATNNTTVNSALSGGLAQSNIVAHQTQLSYASSPRGLMAQSQFSQKSKRFLNPFEKKRQLLIDQNNENLLTKMLSIVNRKNKIIAESAIVDQRSSNLQSTSQRMQRYKKDEINSQNEQIYQMLKSAGPTYTLREWDDHSNQVEKLRSQINQNERRKHQRDLATKIIRLKQSSMLTSFAIKQSTTLLNSERRTQLQMSPLTASSKIRSGKDNIATEQDGQYLDNSSGDEGPNKERTSNKNAVFVIKSQVQTPQAIPQIKIPPYKSPPRERINVNMELRTPKMTPTQQLAPLRTIYSPTSNQNYIRIKPEESVIGILERGTSARVKKEPISSLLDRNTLGAPRQIAEAPQEK</sequence>
<keyword evidence="3" id="KW-1185">Reference proteome</keyword>
<dbReference type="AlphaFoldDB" id="A0A8J8T2J3"/>
<dbReference type="Proteomes" id="UP000785679">
    <property type="component" value="Unassembled WGS sequence"/>
</dbReference>
<evidence type="ECO:0000313" key="2">
    <source>
        <dbReference type="EMBL" id="TNV79892.1"/>
    </source>
</evidence>